<dbReference type="EMBL" id="BONQ01000118">
    <property type="protein sequence ID" value="GIG49426.1"/>
    <property type="molecule type" value="Genomic_DNA"/>
</dbReference>
<evidence type="ECO:0000256" key="1">
    <source>
        <dbReference type="SAM" id="Phobius"/>
    </source>
</evidence>
<keyword evidence="1" id="KW-0812">Transmembrane</keyword>
<feature type="transmembrane region" description="Helical" evidence="1">
    <location>
        <begin position="293"/>
        <end position="316"/>
    </location>
</feature>
<proteinExistence type="predicted"/>
<gene>
    <name evidence="2" type="ORF">Dsi01nite_074670</name>
</gene>
<reference evidence="2" key="1">
    <citation type="submission" date="2021-01" db="EMBL/GenBank/DDBJ databases">
        <title>Whole genome shotgun sequence of Dactylosporangium siamense NBRC 106093.</title>
        <authorList>
            <person name="Komaki H."/>
            <person name="Tamura T."/>
        </authorList>
    </citation>
    <scope>NUCLEOTIDE SEQUENCE</scope>
    <source>
        <strain evidence="2">NBRC 106093</strain>
    </source>
</reference>
<feature type="transmembrane region" description="Helical" evidence="1">
    <location>
        <begin position="421"/>
        <end position="439"/>
    </location>
</feature>
<feature type="transmembrane region" description="Helical" evidence="1">
    <location>
        <begin position="175"/>
        <end position="196"/>
    </location>
</feature>
<feature type="transmembrane region" description="Helical" evidence="1">
    <location>
        <begin position="253"/>
        <end position="286"/>
    </location>
</feature>
<feature type="transmembrane region" description="Helical" evidence="1">
    <location>
        <begin position="368"/>
        <end position="387"/>
    </location>
</feature>
<dbReference type="AlphaFoldDB" id="A0A919PRR4"/>
<keyword evidence="3" id="KW-1185">Reference proteome</keyword>
<accession>A0A919PRR4</accession>
<feature type="transmembrane region" description="Helical" evidence="1">
    <location>
        <begin position="336"/>
        <end position="356"/>
    </location>
</feature>
<keyword evidence="1" id="KW-0472">Membrane</keyword>
<feature type="transmembrane region" description="Helical" evidence="1">
    <location>
        <begin position="59"/>
        <end position="77"/>
    </location>
</feature>
<protein>
    <submittedName>
        <fullName evidence="2">Membrane protein</fullName>
    </submittedName>
</protein>
<feature type="transmembrane region" description="Helical" evidence="1">
    <location>
        <begin position="89"/>
        <end position="107"/>
    </location>
</feature>
<dbReference type="Proteomes" id="UP000660611">
    <property type="component" value="Unassembled WGS sequence"/>
</dbReference>
<keyword evidence="1" id="KW-1133">Transmembrane helix</keyword>
<dbReference type="RefSeq" id="WP_203851144.1">
    <property type="nucleotide sequence ID" value="NZ_BAAAVW010000001.1"/>
</dbReference>
<evidence type="ECO:0000313" key="2">
    <source>
        <dbReference type="EMBL" id="GIG49426.1"/>
    </source>
</evidence>
<name>A0A919PRR4_9ACTN</name>
<organism evidence="2 3">
    <name type="scientific">Dactylosporangium siamense</name>
    <dbReference type="NCBI Taxonomy" id="685454"/>
    <lineage>
        <taxon>Bacteria</taxon>
        <taxon>Bacillati</taxon>
        <taxon>Actinomycetota</taxon>
        <taxon>Actinomycetes</taxon>
        <taxon>Micromonosporales</taxon>
        <taxon>Micromonosporaceae</taxon>
        <taxon>Dactylosporangium</taxon>
    </lineage>
</organism>
<evidence type="ECO:0000313" key="3">
    <source>
        <dbReference type="Proteomes" id="UP000660611"/>
    </source>
</evidence>
<feature type="transmembrane region" description="Helical" evidence="1">
    <location>
        <begin position="20"/>
        <end position="39"/>
    </location>
</feature>
<feature type="transmembrane region" description="Helical" evidence="1">
    <location>
        <begin position="208"/>
        <end position="241"/>
    </location>
</feature>
<sequence>MSEPPTDRPWTAHRERRDALRWVVLGLCGLALAALAVQLDARLGTASAPFLGRYKIRVGPGSVLAPLVAAAVLWSASQTPRRQRSWRKIQLFGYIAGLTWAIALALVDGWSGLTKALGSPEEYLGDVRRVGADPLAYLRHFTADAPAHSVASRGHPPGPVLFLWLADQIGVDNHVVLGFLITALSALTIPLVLSAVRDSVGEAAARRYLPVLVLAPYAIWVAVSLDGLVATLGAAAIVAGLRASRTKVRGLKATGWALAAGLLTGIAALFSYSAPWLGLSIVFIYFARRRAFLNVVTGIGALAPVLTAQLLGFSWADGLVTAETDYASRVAPYRSVLWWSAISVVVLLLATGPAIVASARKVRNTAAWPFLVGAGAAVVFSIAAGLARGGVEHAWLPFFPWLTVAAVAPEKPGGELPPTPLLLTAVGAALAIVVEAALITPW</sequence>
<comment type="caution">
    <text evidence="2">The sequence shown here is derived from an EMBL/GenBank/DDBJ whole genome shotgun (WGS) entry which is preliminary data.</text>
</comment>